<sequence length="64" mass="7042">MEAFEKSENTHDPGTETTSLRAWPLRNEGRKSEAEVVVLLGLKLALSSRPSILGYSLGSRPNFP</sequence>
<proteinExistence type="predicted"/>
<evidence type="ECO:0000256" key="1">
    <source>
        <dbReference type="SAM" id="MobiDB-lite"/>
    </source>
</evidence>
<accession>W9RK70</accession>
<dbReference type="EMBL" id="KE345184">
    <property type="protein sequence ID" value="EXB94975.1"/>
    <property type="molecule type" value="Genomic_DNA"/>
</dbReference>
<protein>
    <submittedName>
        <fullName evidence="2">Uncharacterized protein</fullName>
    </submittedName>
</protein>
<gene>
    <name evidence="2" type="ORF">L484_006740</name>
</gene>
<evidence type="ECO:0000313" key="2">
    <source>
        <dbReference type="EMBL" id="EXB94975.1"/>
    </source>
</evidence>
<reference evidence="3" key="1">
    <citation type="submission" date="2013-01" db="EMBL/GenBank/DDBJ databases">
        <title>Draft Genome Sequence of a Mulberry Tree, Morus notabilis C.K. Schneid.</title>
        <authorList>
            <person name="He N."/>
            <person name="Zhao S."/>
        </authorList>
    </citation>
    <scope>NUCLEOTIDE SEQUENCE</scope>
</reference>
<keyword evidence="3" id="KW-1185">Reference proteome</keyword>
<dbReference type="Proteomes" id="UP000030645">
    <property type="component" value="Unassembled WGS sequence"/>
</dbReference>
<organism evidence="2 3">
    <name type="scientific">Morus notabilis</name>
    <dbReference type="NCBI Taxonomy" id="981085"/>
    <lineage>
        <taxon>Eukaryota</taxon>
        <taxon>Viridiplantae</taxon>
        <taxon>Streptophyta</taxon>
        <taxon>Embryophyta</taxon>
        <taxon>Tracheophyta</taxon>
        <taxon>Spermatophyta</taxon>
        <taxon>Magnoliopsida</taxon>
        <taxon>eudicotyledons</taxon>
        <taxon>Gunneridae</taxon>
        <taxon>Pentapetalae</taxon>
        <taxon>rosids</taxon>
        <taxon>fabids</taxon>
        <taxon>Rosales</taxon>
        <taxon>Moraceae</taxon>
        <taxon>Moreae</taxon>
        <taxon>Morus</taxon>
    </lineage>
</organism>
<evidence type="ECO:0000313" key="3">
    <source>
        <dbReference type="Proteomes" id="UP000030645"/>
    </source>
</evidence>
<dbReference type="AlphaFoldDB" id="W9RK70"/>
<feature type="region of interest" description="Disordered" evidence="1">
    <location>
        <begin position="1"/>
        <end position="26"/>
    </location>
</feature>
<feature type="compositionally biased region" description="Basic and acidic residues" evidence="1">
    <location>
        <begin position="1"/>
        <end position="14"/>
    </location>
</feature>
<name>W9RK70_9ROSA</name>